<keyword evidence="1" id="KW-0282">Flagellum</keyword>
<keyword evidence="2" id="KW-1185">Reference proteome</keyword>
<dbReference type="InterPro" id="IPR035924">
    <property type="entry name" value="FlaG-like_sf"/>
</dbReference>
<dbReference type="InterPro" id="IPR005186">
    <property type="entry name" value="FlaG"/>
</dbReference>
<dbReference type="EMBL" id="AE015927">
    <property type="protein sequence ID" value="AAO36254.1"/>
    <property type="molecule type" value="Genomic_DNA"/>
</dbReference>
<evidence type="ECO:0000313" key="2">
    <source>
        <dbReference type="Proteomes" id="UP000001412"/>
    </source>
</evidence>
<reference evidence="1 2" key="1">
    <citation type="journal article" date="2003" name="Proc. Natl. Acad. Sci. U.S.A.">
        <title>The genome sequence of Clostridium tetani, the causative agent of tetanus disease.</title>
        <authorList>
            <person name="Brueggemann H."/>
            <person name="Baumer S."/>
            <person name="Fricke W.F."/>
            <person name="Wiezer A."/>
            <person name="Liesegang H."/>
            <person name="Decker I."/>
            <person name="Herzberg C."/>
            <person name="Martinez-Arias R."/>
            <person name="Merkl R."/>
            <person name="Henne A."/>
            <person name="Gottschalk G."/>
        </authorList>
    </citation>
    <scope>NUCLEOTIDE SEQUENCE [LARGE SCALE GENOMIC DNA]</scope>
    <source>
        <strain evidence="2">Massachusetts / E88</strain>
    </source>
</reference>
<accession>Q893T8</accession>
<protein>
    <submittedName>
        <fullName evidence="1">Flagellin</fullName>
    </submittedName>
</protein>
<dbReference type="PANTHER" id="PTHR37166:SF1">
    <property type="entry name" value="PROTEIN FLAG"/>
    <property type="match status" value="1"/>
</dbReference>
<dbReference type="HOGENOM" id="CLU_120910_3_2_9"/>
<dbReference type="Proteomes" id="UP000001412">
    <property type="component" value="Chromosome"/>
</dbReference>
<keyword evidence="1" id="KW-0966">Cell projection</keyword>
<dbReference type="AlphaFoldDB" id="Q893T8"/>
<dbReference type="SUPFAM" id="SSF160214">
    <property type="entry name" value="FlaG-like"/>
    <property type="match status" value="1"/>
</dbReference>
<sequence length="129" mass="14747">MYSMEVNLVSQGGHTATLNYNTESFFDMTIMQSPPLGENILIGDNREFLIKDKNYTLDEAKKAADKLNKLFEDKSTYVEYEVYGKSKSITIKILDNKTKEIVKEIPPRKLIDMVDKLCELAGVFVDKRA</sequence>
<proteinExistence type="predicted"/>
<dbReference type="KEGG" id="ctc:CTC_01720"/>
<dbReference type="STRING" id="212717.CTC_01720"/>
<dbReference type="Gene3D" id="3.30.160.170">
    <property type="entry name" value="FlaG-like"/>
    <property type="match status" value="1"/>
</dbReference>
<gene>
    <name evidence="1" type="ordered locus">CTC_01720</name>
</gene>
<dbReference type="PANTHER" id="PTHR37166">
    <property type="entry name" value="PROTEIN FLAG"/>
    <property type="match status" value="1"/>
</dbReference>
<evidence type="ECO:0000313" key="1">
    <source>
        <dbReference type="EMBL" id="AAO36254.1"/>
    </source>
</evidence>
<keyword evidence="1" id="KW-0969">Cilium</keyword>
<dbReference type="Pfam" id="PF03646">
    <property type="entry name" value="FlaG"/>
    <property type="match status" value="1"/>
</dbReference>
<organism evidence="1 2">
    <name type="scientific">Clostridium tetani (strain Massachusetts / E88)</name>
    <dbReference type="NCBI Taxonomy" id="212717"/>
    <lineage>
        <taxon>Bacteria</taxon>
        <taxon>Bacillati</taxon>
        <taxon>Bacillota</taxon>
        <taxon>Clostridia</taxon>
        <taxon>Eubacteriales</taxon>
        <taxon>Clostridiaceae</taxon>
        <taxon>Clostridium</taxon>
    </lineage>
</organism>
<name>Q893T8_CLOTE</name>